<dbReference type="InterPro" id="IPR006311">
    <property type="entry name" value="TAT_signal"/>
</dbReference>
<sequence length="609" mass="65298">MDRRQFIAGAGAAVAALPVERLAAQATVAAAPAEAMPGDARLNTAFDAILAETIRASPQFATSLGFDKGANAALRGKLDDNSAAARARDLARAKAAAARLRAIAPDTLSPQKRIDREVVLYSIDQQMVGPERFGIDTPIRPYRITQQGGVYFSLPDFLDSTHPVQTVFDAEAYLSRLGAMGGALDTDTAVQQEQAARGLLAPDFSLDLALGQMRKLRAPAPADHPMVASLVRRAAAAKLPGDWRGRAAQLVERSVYPALDRQIAAVTRLRRGARSAAGLGAVPNGAAIYAAALAGATTTTLSPAEVHRMGLEEVADLSAQLDAILKGQGMSQGSVGARLAALNASPAQLYPDTPAGRAALIASLNTGVRAMQAKLPRAFTNPPNAPLEIKAVPAEIQDGASNGYYYRAPLDGSRPAIYWINLKSVADWPKYTLPSLTYHEGVPGHHLQISTAQRADTHVLRKISFFGAYLEGWALYAEQLADELGGYAGPIERAGYLQSFLFRAARLVVDTGIHAQGWSRERATQYMVDTVGFAPGRSQREIERYCTMPGQACSYKIGHASWLRARKKAQEIAGDRFDLKRFHDVLESGAVPLVMLEKLTEEQARAMRG</sequence>
<dbReference type="Proteomes" id="UP000199586">
    <property type="component" value="Unassembled WGS sequence"/>
</dbReference>
<keyword evidence="2" id="KW-1185">Reference proteome</keyword>
<dbReference type="Pfam" id="PF05960">
    <property type="entry name" value="DUF885"/>
    <property type="match status" value="1"/>
</dbReference>
<dbReference type="AlphaFoldDB" id="A0A1I5UAI8"/>
<accession>A0A1I5UAI8</accession>
<dbReference type="PANTHER" id="PTHR33361:SF2">
    <property type="entry name" value="DUF885 DOMAIN-CONTAINING PROTEIN"/>
    <property type="match status" value="1"/>
</dbReference>
<reference evidence="1 2" key="1">
    <citation type="submission" date="2016-10" db="EMBL/GenBank/DDBJ databases">
        <authorList>
            <person name="de Groot N.N."/>
        </authorList>
    </citation>
    <scope>NUCLEOTIDE SEQUENCE [LARGE SCALE GENOMIC DNA]</scope>
    <source>
        <strain evidence="1 2">CGMCC 1.9113</strain>
    </source>
</reference>
<evidence type="ECO:0000313" key="1">
    <source>
        <dbReference type="EMBL" id="SFP92270.1"/>
    </source>
</evidence>
<organism evidence="1 2">
    <name type="scientific">Sphingomonas rubra</name>
    <dbReference type="NCBI Taxonomy" id="634430"/>
    <lineage>
        <taxon>Bacteria</taxon>
        <taxon>Pseudomonadati</taxon>
        <taxon>Pseudomonadota</taxon>
        <taxon>Alphaproteobacteria</taxon>
        <taxon>Sphingomonadales</taxon>
        <taxon>Sphingomonadaceae</taxon>
        <taxon>Sphingomonas</taxon>
    </lineage>
</organism>
<protein>
    <submittedName>
        <fullName evidence="1">Uncharacterized conserved protein, DUF885 familyt</fullName>
    </submittedName>
</protein>
<dbReference type="InterPro" id="IPR010281">
    <property type="entry name" value="DUF885"/>
</dbReference>
<dbReference type="STRING" id="634430.SAMN04488241_11116"/>
<evidence type="ECO:0000313" key="2">
    <source>
        <dbReference type="Proteomes" id="UP000199586"/>
    </source>
</evidence>
<dbReference type="PANTHER" id="PTHR33361">
    <property type="entry name" value="GLR0591 PROTEIN"/>
    <property type="match status" value="1"/>
</dbReference>
<dbReference type="RefSeq" id="WP_093334169.1">
    <property type="nucleotide sequence ID" value="NZ_FOXP01000011.1"/>
</dbReference>
<name>A0A1I5UAI8_9SPHN</name>
<dbReference type="OrthoDB" id="9763405at2"/>
<dbReference type="PROSITE" id="PS51318">
    <property type="entry name" value="TAT"/>
    <property type="match status" value="1"/>
</dbReference>
<dbReference type="EMBL" id="FOXP01000011">
    <property type="protein sequence ID" value="SFP92270.1"/>
    <property type="molecule type" value="Genomic_DNA"/>
</dbReference>
<proteinExistence type="predicted"/>
<gene>
    <name evidence="1" type="ORF">SAMN04488241_11116</name>
</gene>